<reference evidence="1" key="2">
    <citation type="submission" date="2023-05" db="EMBL/GenBank/DDBJ databases">
        <authorList>
            <consortium name="Lawrence Berkeley National Laboratory"/>
            <person name="Steindorff A."/>
            <person name="Hensen N."/>
            <person name="Bonometti L."/>
            <person name="Westerberg I."/>
            <person name="Brannstrom I.O."/>
            <person name="Guillou S."/>
            <person name="Cros-Aarteil S."/>
            <person name="Calhoun S."/>
            <person name="Haridas S."/>
            <person name="Kuo A."/>
            <person name="Mondo S."/>
            <person name="Pangilinan J."/>
            <person name="Riley R."/>
            <person name="Labutti K."/>
            <person name="Andreopoulos B."/>
            <person name="Lipzen A."/>
            <person name="Chen C."/>
            <person name="Yanf M."/>
            <person name="Daum C."/>
            <person name="Ng V."/>
            <person name="Clum A."/>
            <person name="Ohm R."/>
            <person name="Martin F."/>
            <person name="Silar P."/>
            <person name="Natvig D."/>
            <person name="Lalanne C."/>
            <person name="Gautier V."/>
            <person name="Ament-Velasquez S.L."/>
            <person name="Kruys A."/>
            <person name="Hutchinson M.I."/>
            <person name="Powell A.J."/>
            <person name="Barry K."/>
            <person name="Miller A.N."/>
            <person name="Grigoriev I.V."/>
            <person name="Debuchy R."/>
            <person name="Gladieux P."/>
            <person name="Thoren M.H."/>
            <person name="Johannesson H."/>
        </authorList>
    </citation>
    <scope>NUCLEOTIDE SEQUENCE</scope>
    <source>
        <strain evidence="1">CBS 508.74</strain>
    </source>
</reference>
<dbReference type="SUPFAM" id="SSF52540">
    <property type="entry name" value="P-loop containing nucleoside triphosphate hydrolases"/>
    <property type="match status" value="1"/>
</dbReference>
<comment type="caution">
    <text evidence="1">The sequence shown here is derived from an EMBL/GenBank/DDBJ whole genome shotgun (WGS) entry which is preliminary data.</text>
</comment>
<dbReference type="Gene3D" id="3.40.50.300">
    <property type="entry name" value="P-loop containing nucleotide triphosphate hydrolases"/>
    <property type="match status" value="1"/>
</dbReference>
<evidence type="ECO:0000313" key="2">
    <source>
        <dbReference type="Proteomes" id="UP001302812"/>
    </source>
</evidence>
<name>A0AAN6TH33_9PEZI</name>
<dbReference type="Pfam" id="PF13671">
    <property type="entry name" value="AAA_33"/>
    <property type="match status" value="1"/>
</dbReference>
<protein>
    <submittedName>
        <fullName evidence="1">ATP-binding protein</fullName>
    </submittedName>
</protein>
<evidence type="ECO:0000313" key="1">
    <source>
        <dbReference type="EMBL" id="KAK4114344.1"/>
    </source>
</evidence>
<proteinExistence type="predicted"/>
<dbReference type="InterPro" id="IPR027417">
    <property type="entry name" value="P-loop_NTPase"/>
</dbReference>
<dbReference type="AlphaFoldDB" id="A0AAN6TH33"/>
<organism evidence="1 2">
    <name type="scientific">Canariomyces notabilis</name>
    <dbReference type="NCBI Taxonomy" id="2074819"/>
    <lineage>
        <taxon>Eukaryota</taxon>
        <taxon>Fungi</taxon>
        <taxon>Dikarya</taxon>
        <taxon>Ascomycota</taxon>
        <taxon>Pezizomycotina</taxon>
        <taxon>Sordariomycetes</taxon>
        <taxon>Sordariomycetidae</taxon>
        <taxon>Sordariales</taxon>
        <taxon>Chaetomiaceae</taxon>
        <taxon>Canariomyces</taxon>
    </lineage>
</organism>
<keyword evidence="1" id="KW-0547">Nucleotide-binding</keyword>
<dbReference type="GO" id="GO:0005524">
    <property type="term" value="F:ATP binding"/>
    <property type="evidence" value="ECO:0007669"/>
    <property type="project" value="UniProtKB-KW"/>
</dbReference>
<dbReference type="GeneID" id="89934317"/>
<dbReference type="PANTHER" id="PTHR37807">
    <property type="entry name" value="OS07G0160300 PROTEIN"/>
    <property type="match status" value="1"/>
</dbReference>
<gene>
    <name evidence="1" type="ORF">N656DRAFT_586877</name>
</gene>
<dbReference type="Proteomes" id="UP001302812">
    <property type="component" value="Unassembled WGS sequence"/>
</dbReference>
<accession>A0AAN6TH33</accession>
<reference evidence="1" key="1">
    <citation type="journal article" date="2023" name="Mol. Phylogenet. Evol.">
        <title>Genome-scale phylogeny and comparative genomics of the fungal order Sordariales.</title>
        <authorList>
            <person name="Hensen N."/>
            <person name="Bonometti L."/>
            <person name="Westerberg I."/>
            <person name="Brannstrom I.O."/>
            <person name="Guillou S."/>
            <person name="Cros-Aarteil S."/>
            <person name="Calhoun S."/>
            <person name="Haridas S."/>
            <person name="Kuo A."/>
            <person name="Mondo S."/>
            <person name="Pangilinan J."/>
            <person name="Riley R."/>
            <person name="LaButti K."/>
            <person name="Andreopoulos B."/>
            <person name="Lipzen A."/>
            <person name="Chen C."/>
            <person name="Yan M."/>
            <person name="Daum C."/>
            <person name="Ng V."/>
            <person name="Clum A."/>
            <person name="Steindorff A."/>
            <person name="Ohm R.A."/>
            <person name="Martin F."/>
            <person name="Silar P."/>
            <person name="Natvig D.O."/>
            <person name="Lalanne C."/>
            <person name="Gautier V."/>
            <person name="Ament-Velasquez S.L."/>
            <person name="Kruys A."/>
            <person name="Hutchinson M.I."/>
            <person name="Powell A.J."/>
            <person name="Barry K."/>
            <person name="Miller A.N."/>
            <person name="Grigoriev I.V."/>
            <person name="Debuchy R."/>
            <person name="Gladieux P."/>
            <person name="Hiltunen Thoren M."/>
            <person name="Johannesson H."/>
        </authorList>
    </citation>
    <scope>NUCLEOTIDE SEQUENCE</scope>
    <source>
        <strain evidence="1">CBS 508.74</strain>
    </source>
</reference>
<dbReference type="PANTHER" id="PTHR37807:SF3">
    <property type="entry name" value="OS07G0160300 PROTEIN"/>
    <property type="match status" value="1"/>
</dbReference>
<sequence length="210" mass="22977">MSTPQTPSRKLFIQMSGTPGSGKSTLARLLGRALGGVVIDHDVLRSAFLEPSTRLAFEQAAKHAYRLQSTLAQDLMEQGGVAGIIMDSPCNFREVLDQGAARARQHGYESWYVECRVQDAELLDRRLRGRVRPMASQRSGIDRPPAGAVAPAARGAAAVVGEDKIEGDGDRETFGRWMKNPCRPEENVVVVDSTGDPEMLRDYVLERILG</sequence>
<dbReference type="EMBL" id="MU853337">
    <property type="protein sequence ID" value="KAK4114344.1"/>
    <property type="molecule type" value="Genomic_DNA"/>
</dbReference>
<keyword evidence="1" id="KW-0067">ATP-binding</keyword>
<keyword evidence="2" id="KW-1185">Reference proteome</keyword>
<dbReference type="RefSeq" id="XP_064671914.1">
    <property type="nucleotide sequence ID" value="XM_064810192.1"/>
</dbReference>